<organism evidence="2 3">
    <name type="scientific">Candidatus Marithioploca araucensis</name>
    <dbReference type="NCBI Taxonomy" id="70273"/>
    <lineage>
        <taxon>Bacteria</taxon>
        <taxon>Pseudomonadati</taxon>
        <taxon>Pseudomonadota</taxon>
        <taxon>Gammaproteobacteria</taxon>
        <taxon>Thiotrichales</taxon>
        <taxon>Thiotrichaceae</taxon>
        <taxon>Candidatus Marithioploca</taxon>
    </lineage>
</organism>
<gene>
    <name evidence="2" type="ORF">QUF54_06260</name>
</gene>
<keyword evidence="3" id="KW-1185">Reference proteome</keyword>
<evidence type="ECO:0000256" key="1">
    <source>
        <dbReference type="SAM" id="Phobius"/>
    </source>
</evidence>
<feature type="transmembrane region" description="Helical" evidence="1">
    <location>
        <begin position="20"/>
        <end position="40"/>
    </location>
</feature>
<keyword evidence="1" id="KW-1133">Transmembrane helix</keyword>
<name>A0ABT7VTR0_9GAMM</name>
<protein>
    <submittedName>
        <fullName evidence="2">Uncharacterized protein</fullName>
    </submittedName>
</protein>
<reference evidence="2" key="1">
    <citation type="submission" date="2023-06" db="EMBL/GenBank/DDBJ databases">
        <title>Uncultivated large filamentous bacteria from sulfidic sediments reveal new species and different genomic features in energy metabolism and defense.</title>
        <authorList>
            <person name="Fonseca A."/>
        </authorList>
    </citation>
    <scope>NUCLEOTIDE SEQUENCE</scope>
    <source>
        <strain evidence="2">HSG4</strain>
    </source>
</reference>
<dbReference type="Proteomes" id="UP001171945">
    <property type="component" value="Unassembled WGS sequence"/>
</dbReference>
<dbReference type="EMBL" id="JAUCGM010000363">
    <property type="protein sequence ID" value="MDM8562941.1"/>
    <property type="molecule type" value="Genomic_DNA"/>
</dbReference>
<accession>A0ABT7VTR0</accession>
<keyword evidence="1" id="KW-0812">Transmembrane</keyword>
<evidence type="ECO:0000313" key="2">
    <source>
        <dbReference type="EMBL" id="MDM8562941.1"/>
    </source>
</evidence>
<comment type="caution">
    <text evidence="2">The sequence shown here is derived from an EMBL/GenBank/DDBJ whole genome shotgun (WGS) entry which is preliminary data.</text>
</comment>
<evidence type="ECO:0000313" key="3">
    <source>
        <dbReference type="Proteomes" id="UP001171945"/>
    </source>
</evidence>
<sequence length="52" mass="6143">MVGNKKTLPTLHGSAREPIFLMRMVGNVFLLPTLHGYYHVFNQYTQRENQFF</sequence>
<proteinExistence type="predicted"/>
<keyword evidence="1" id="KW-0472">Membrane</keyword>